<evidence type="ECO:0000313" key="2">
    <source>
        <dbReference type="EMBL" id="OCL09932.1"/>
    </source>
</evidence>
<organism evidence="2 3">
    <name type="scientific">Glonium stellatum</name>
    <dbReference type="NCBI Taxonomy" id="574774"/>
    <lineage>
        <taxon>Eukaryota</taxon>
        <taxon>Fungi</taxon>
        <taxon>Dikarya</taxon>
        <taxon>Ascomycota</taxon>
        <taxon>Pezizomycotina</taxon>
        <taxon>Dothideomycetes</taxon>
        <taxon>Pleosporomycetidae</taxon>
        <taxon>Gloniales</taxon>
        <taxon>Gloniaceae</taxon>
        <taxon>Glonium</taxon>
    </lineage>
</organism>
<dbReference type="InterPro" id="IPR011333">
    <property type="entry name" value="SKP1/BTB/POZ_sf"/>
</dbReference>
<evidence type="ECO:0000259" key="1">
    <source>
        <dbReference type="Pfam" id="PF00651"/>
    </source>
</evidence>
<dbReference type="AlphaFoldDB" id="A0A8E2JUS8"/>
<feature type="domain" description="BTB" evidence="1">
    <location>
        <begin position="43"/>
        <end position="120"/>
    </location>
</feature>
<sequence>MPVNVTEVRHALVSLAKPSNLSIQVIEKAIGNSPNEEQHHITKFKVVKDTLTKNSKYFSKMLLSQFAEAKKDIVTLEDDSTIAMELLLRSLHGVDVDHLYEVPLKEVWHVIAAADKYQINLERLRAWFKVWYRLNGEKIELDDFNARELAYPCYIFNHAHGFARVTKWLAYNFAGHITEHNPTVYPHLHLAPHHFVGPMNASRGRLKTVLHSHLWADLGKLFRHHSCGCWHRTTAEYQAQLVHIRVWPLEEVYPKNSMNDLLDRLDSFNHRSAAPDCFACNIDWPARVEEARDQVSGYFDGLCLDCMDRTQPKRGNEDNDYWGHGISVEGRWDSDCRIRHGNPTWYSSWLGRSDTREKLLKLGREKKKKLHSSDFM</sequence>
<dbReference type="InterPro" id="IPR000210">
    <property type="entry name" value="BTB/POZ_dom"/>
</dbReference>
<dbReference type="Gene3D" id="3.30.710.10">
    <property type="entry name" value="Potassium Channel Kv1.1, Chain A"/>
    <property type="match status" value="1"/>
</dbReference>
<accession>A0A8E2JUS8</accession>
<name>A0A8E2JUS8_9PEZI</name>
<evidence type="ECO:0000313" key="3">
    <source>
        <dbReference type="Proteomes" id="UP000250140"/>
    </source>
</evidence>
<dbReference type="Pfam" id="PF00651">
    <property type="entry name" value="BTB"/>
    <property type="match status" value="1"/>
</dbReference>
<keyword evidence="3" id="KW-1185">Reference proteome</keyword>
<reference evidence="2 3" key="1">
    <citation type="journal article" date="2016" name="Nat. Commun.">
        <title>Ectomycorrhizal ecology is imprinted in the genome of the dominant symbiotic fungus Cenococcum geophilum.</title>
        <authorList>
            <consortium name="DOE Joint Genome Institute"/>
            <person name="Peter M."/>
            <person name="Kohler A."/>
            <person name="Ohm R.A."/>
            <person name="Kuo A."/>
            <person name="Krutzmann J."/>
            <person name="Morin E."/>
            <person name="Arend M."/>
            <person name="Barry K.W."/>
            <person name="Binder M."/>
            <person name="Choi C."/>
            <person name="Clum A."/>
            <person name="Copeland A."/>
            <person name="Grisel N."/>
            <person name="Haridas S."/>
            <person name="Kipfer T."/>
            <person name="LaButti K."/>
            <person name="Lindquist E."/>
            <person name="Lipzen A."/>
            <person name="Maire R."/>
            <person name="Meier B."/>
            <person name="Mihaltcheva S."/>
            <person name="Molinier V."/>
            <person name="Murat C."/>
            <person name="Poggeler S."/>
            <person name="Quandt C.A."/>
            <person name="Sperisen C."/>
            <person name="Tritt A."/>
            <person name="Tisserant E."/>
            <person name="Crous P.W."/>
            <person name="Henrissat B."/>
            <person name="Nehls U."/>
            <person name="Egli S."/>
            <person name="Spatafora J.W."/>
            <person name="Grigoriev I.V."/>
            <person name="Martin F.M."/>
        </authorList>
    </citation>
    <scope>NUCLEOTIDE SEQUENCE [LARGE SCALE GENOMIC DNA]</scope>
    <source>
        <strain evidence="2 3">CBS 207.34</strain>
    </source>
</reference>
<protein>
    <recommendedName>
        <fullName evidence="1">BTB domain-containing protein</fullName>
    </recommendedName>
</protein>
<dbReference type="CDD" id="cd18186">
    <property type="entry name" value="BTB_POZ_ZBTB_KLHL-like"/>
    <property type="match status" value="1"/>
</dbReference>
<dbReference type="SUPFAM" id="SSF54695">
    <property type="entry name" value="POZ domain"/>
    <property type="match status" value="1"/>
</dbReference>
<proteinExistence type="predicted"/>
<dbReference type="Proteomes" id="UP000250140">
    <property type="component" value="Unassembled WGS sequence"/>
</dbReference>
<gene>
    <name evidence="2" type="ORF">AOQ84DRAFT_290291</name>
</gene>
<dbReference type="OrthoDB" id="268428at2759"/>
<dbReference type="EMBL" id="KV749336">
    <property type="protein sequence ID" value="OCL09932.1"/>
    <property type="molecule type" value="Genomic_DNA"/>
</dbReference>